<gene>
    <name evidence="1" type="ORF">AMOR_25890</name>
</gene>
<dbReference type="RefSeq" id="WP_248361730.1">
    <property type="nucleotide sequence ID" value="NZ_AP025591.1"/>
</dbReference>
<reference evidence="2" key="1">
    <citation type="journal article" date="2022" name="Int. J. Syst. Evol. Microbiol.">
        <title>Anaeromyxobacter oryzae sp. nov., Anaeromyxobacter diazotrophicus sp. nov. and Anaeromyxobacter paludicola sp. nov., isolated from paddy soils.</title>
        <authorList>
            <person name="Itoh H."/>
            <person name="Xu Z."/>
            <person name="Mise K."/>
            <person name="Masuda Y."/>
            <person name="Ushijima N."/>
            <person name="Hayakawa C."/>
            <person name="Shiratori Y."/>
            <person name="Senoo K."/>
        </authorList>
    </citation>
    <scope>NUCLEOTIDE SEQUENCE [LARGE SCALE GENOMIC DNA]</scope>
    <source>
        <strain evidence="2">Red232</strain>
    </source>
</reference>
<organism evidence="1 2">
    <name type="scientific">Anaeromyxobacter oryzae</name>
    <dbReference type="NCBI Taxonomy" id="2918170"/>
    <lineage>
        <taxon>Bacteria</taxon>
        <taxon>Pseudomonadati</taxon>
        <taxon>Myxococcota</taxon>
        <taxon>Myxococcia</taxon>
        <taxon>Myxococcales</taxon>
        <taxon>Cystobacterineae</taxon>
        <taxon>Anaeromyxobacteraceae</taxon>
        <taxon>Anaeromyxobacter</taxon>
    </lineage>
</organism>
<keyword evidence="2" id="KW-1185">Reference proteome</keyword>
<dbReference type="EMBL" id="AP025591">
    <property type="protein sequence ID" value="BDG03593.1"/>
    <property type="molecule type" value="Genomic_DNA"/>
</dbReference>
<dbReference type="Proteomes" id="UP001162891">
    <property type="component" value="Chromosome"/>
</dbReference>
<accession>A0ABM7WVR0</accession>
<proteinExistence type="predicted"/>
<name>A0ABM7WVR0_9BACT</name>
<evidence type="ECO:0000313" key="2">
    <source>
        <dbReference type="Proteomes" id="UP001162891"/>
    </source>
</evidence>
<evidence type="ECO:0000313" key="1">
    <source>
        <dbReference type="EMBL" id="BDG03593.1"/>
    </source>
</evidence>
<protein>
    <submittedName>
        <fullName evidence="1">Uncharacterized protein</fullName>
    </submittedName>
</protein>
<sequence length="90" mass="10270">MPNVVDLTLVSRARRALHATLDERGLGFFLAPGSRTPKLEPRRIAWVVEAARRNVSHRARHDPNALSRTRRVLRRELIRLLTQAMLQAGL</sequence>